<dbReference type="EMBL" id="GBRH01168349">
    <property type="protein sequence ID" value="JAE29547.1"/>
    <property type="molecule type" value="Transcribed_RNA"/>
</dbReference>
<name>A0A0A9GYD9_ARUDO</name>
<sequence>MTSKHYLHQHPYLCPVFHRRKLQNFCQ</sequence>
<protein>
    <submittedName>
        <fullName evidence="1">Uncharacterized protein</fullName>
    </submittedName>
</protein>
<organism evidence="1">
    <name type="scientific">Arundo donax</name>
    <name type="common">Giant reed</name>
    <name type="synonym">Donax arundinaceus</name>
    <dbReference type="NCBI Taxonomy" id="35708"/>
    <lineage>
        <taxon>Eukaryota</taxon>
        <taxon>Viridiplantae</taxon>
        <taxon>Streptophyta</taxon>
        <taxon>Embryophyta</taxon>
        <taxon>Tracheophyta</taxon>
        <taxon>Spermatophyta</taxon>
        <taxon>Magnoliopsida</taxon>
        <taxon>Liliopsida</taxon>
        <taxon>Poales</taxon>
        <taxon>Poaceae</taxon>
        <taxon>PACMAD clade</taxon>
        <taxon>Arundinoideae</taxon>
        <taxon>Arundineae</taxon>
        <taxon>Arundo</taxon>
    </lineage>
</organism>
<dbReference type="AlphaFoldDB" id="A0A0A9GYD9"/>
<proteinExistence type="predicted"/>
<reference evidence="1" key="2">
    <citation type="journal article" date="2015" name="Data Brief">
        <title>Shoot transcriptome of the giant reed, Arundo donax.</title>
        <authorList>
            <person name="Barrero R.A."/>
            <person name="Guerrero F.D."/>
            <person name="Moolhuijzen P."/>
            <person name="Goolsby J.A."/>
            <person name="Tidwell J."/>
            <person name="Bellgard S.E."/>
            <person name="Bellgard M.I."/>
        </authorList>
    </citation>
    <scope>NUCLEOTIDE SEQUENCE</scope>
    <source>
        <tissue evidence="1">Shoot tissue taken approximately 20 cm above the soil surface</tissue>
    </source>
</reference>
<reference evidence="1" key="1">
    <citation type="submission" date="2014-09" db="EMBL/GenBank/DDBJ databases">
        <authorList>
            <person name="Magalhaes I.L.F."/>
            <person name="Oliveira U."/>
            <person name="Santos F.R."/>
            <person name="Vidigal T.H.D.A."/>
            <person name="Brescovit A.D."/>
            <person name="Santos A.J."/>
        </authorList>
    </citation>
    <scope>NUCLEOTIDE SEQUENCE</scope>
    <source>
        <tissue evidence="1">Shoot tissue taken approximately 20 cm above the soil surface</tissue>
    </source>
</reference>
<accession>A0A0A9GYD9</accession>
<evidence type="ECO:0000313" key="1">
    <source>
        <dbReference type="EMBL" id="JAE29547.1"/>
    </source>
</evidence>